<name>A0ABT3F564_9PSED</name>
<proteinExistence type="predicted"/>
<dbReference type="RefSeq" id="WP_264427228.1">
    <property type="nucleotide sequence ID" value="NZ_JAOSHO010000060.1"/>
</dbReference>
<dbReference type="EMBL" id="JAOSHO010000060">
    <property type="protein sequence ID" value="MCW1244228.1"/>
    <property type="molecule type" value="Genomic_DNA"/>
</dbReference>
<dbReference type="Proteomes" id="UP001061999">
    <property type="component" value="Unassembled WGS sequence"/>
</dbReference>
<evidence type="ECO:0000313" key="1">
    <source>
        <dbReference type="EMBL" id="MCW1244228.1"/>
    </source>
</evidence>
<protein>
    <submittedName>
        <fullName evidence="1">Uncharacterized protein</fullName>
    </submittedName>
</protein>
<comment type="caution">
    <text evidence="1">The sequence shown here is derived from an EMBL/GenBank/DDBJ whole genome shotgun (WGS) entry which is preliminary data.</text>
</comment>
<evidence type="ECO:0000313" key="2">
    <source>
        <dbReference type="Proteomes" id="UP001061999"/>
    </source>
</evidence>
<sequence>MGYMMSWNANELSDLGVDLENPDAFPSEQQLEDLQLSQAEKAELDAE</sequence>
<reference evidence="1" key="1">
    <citation type="submission" date="2022-07" db="EMBL/GenBank/DDBJ databases">
        <title>Pseudomonas agronomica sp. nov.: a novel bacterium with biotechnological application in the synthesis of biofertilizers from valorized agricultural residues.</title>
        <authorList>
            <person name="Robas M."/>
            <person name="Fernandez V.M."/>
            <person name="Luna L."/>
            <person name="Provanza A."/>
            <person name="Jimenez P.A."/>
        </authorList>
    </citation>
    <scope>NUCLEOTIDE SEQUENCE</scope>
    <source>
        <strain evidence="1">SAICEU22T</strain>
    </source>
</reference>
<keyword evidence="2" id="KW-1185">Reference proteome</keyword>
<accession>A0ABT3F564</accession>
<gene>
    <name evidence="1" type="ORF">OC610_07410</name>
</gene>
<organism evidence="1 2">
    <name type="scientific">Pseudomonas agronomica</name>
    <dbReference type="NCBI Taxonomy" id="2979328"/>
    <lineage>
        <taxon>Bacteria</taxon>
        <taxon>Pseudomonadati</taxon>
        <taxon>Pseudomonadota</taxon>
        <taxon>Gammaproteobacteria</taxon>
        <taxon>Pseudomonadales</taxon>
        <taxon>Pseudomonadaceae</taxon>
        <taxon>Pseudomonas</taxon>
    </lineage>
</organism>